<sequence length="433" mass="45353">MGPFALNLLAAAALLCGEAAAQLLAFPGAEGFGRYAIGGRTGQVYKVTNLNDAGSGSLRDAVSQANRIVVFTVGGVINISSRIVVSKNTYIAGQTAPGDGITVYGDGFSWSNAHNSITRYIRIRMGKGGQSGKDGITIAEGHDMIFDHVSVSWGRDETFSISGTAANITVQDTIIAQGLETHSCGGLMETDGGISLFRNLYIDNKTRNPKVKGVNDFQNNVIYNWGGGGGYIAGDSSAASYANIINNYFISGPSTSVTAFTRGNANFRGYVSNNFYDSNRDGALNGAALCASTTCYSNMAIQSSKFNYPGPANLLSPAAAVDHVAARVGCSKPVRDGVDTALINQLKSWGKSGALISDESSMGGPGTIRGGTAPADADGDGIPDAWERSNGLDPNDASDAMRISSSGYTNLELYINSLVPGTYYYYYSYSAMP</sequence>
<protein>
    <submittedName>
        <fullName evidence="1">Fibronectin</fullName>
    </submittedName>
</protein>
<keyword evidence="2" id="KW-1185">Reference proteome</keyword>
<dbReference type="Proteomes" id="UP000724584">
    <property type="component" value="Unassembled WGS sequence"/>
</dbReference>
<gene>
    <name evidence="1" type="ORF">F5144DRAFT_618741</name>
</gene>
<comment type="caution">
    <text evidence="1">The sequence shown here is derived from an EMBL/GenBank/DDBJ whole genome shotgun (WGS) entry which is preliminary data.</text>
</comment>
<reference evidence="1 2" key="1">
    <citation type="journal article" date="2021" name="Nat. Commun.">
        <title>Genetic determinants of endophytism in the Arabidopsis root mycobiome.</title>
        <authorList>
            <person name="Mesny F."/>
            <person name="Miyauchi S."/>
            <person name="Thiergart T."/>
            <person name="Pickel B."/>
            <person name="Atanasova L."/>
            <person name="Karlsson M."/>
            <person name="Huettel B."/>
            <person name="Barry K.W."/>
            <person name="Haridas S."/>
            <person name="Chen C."/>
            <person name="Bauer D."/>
            <person name="Andreopoulos W."/>
            <person name="Pangilinan J."/>
            <person name="LaButti K."/>
            <person name="Riley R."/>
            <person name="Lipzen A."/>
            <person name="Clum A."/>
            <person name="Drula E."/>
            <person name="Henrissat B."/>
            <person name="Kohler A."/>
            <person name="Grigoriev I.V."/>
            <person name="Martin F.M."/>
            <person name="Hacquard S."/>
        </authorList>
    </citation>
    <scope>NUCLEOTIDE SEQUENCE [LARGE SCALE GENOMIC DNA]</scope>
    <source>
        <strain evidence="1 2">MPI-SDFR-AT-0079</strain>
    </source>
</reference>
<name>A0ACB7PHR8_9PEZI</name>
<proteinExistence type="predicted"/>
<evidence type="ECO:0000313" key="2">
    <source>
        <dbReference type="Proteomes" id="UP000724584"/>
    </source>
</evidence>
<dbReference type="EMBL" id="JAGIZQ010000002">
    <property type="protein sequence ID" value="KAH6641127.1"/>
    <property type="molecule type" value="Genomic_DNA"/>
</dbReference>
<organism evidence="1 2">
    <name type="scientific">Chaetomium tenue</name>
    <dbReference type="NCBI Taxonomy" id="1854479"/>
    <lineage>
        <taxon>Eukaryota</taxon>
        <taxon>Fungi</taxon>
        <taxon>Dikarya</taxon>
        <taxon>Ascomycota</taxon>
        <taxon>Pezizomycotina</taxon>
        <taxon>Sordariomycetes</taxon>
        <taxon>Sordariomycetidae</taxon>
        <taxon>Sordariales</taxon>
        <taxon>Chaetomiaceae</taxon>
        <taxon>Chaetomium</taxon>
    </lineage>
</organism>
<accession>A0ACB7PHR8</accession>
<evidence type="ECO:0000313" key="1">
    <source>
        <dbReference type="EMBL" id="KAH6641127.1"/>
    </source>
</evidence>